<name>A0AAP0KIF6_9MAGN</name>
<dbReference type="PANTHER" id="PTHR35046">
    <property type="entry name" value="ZINC KNUCKLE (CCHC-TYPE) FAMILY PROTEIN"/>
    <property type="match status" value="1"/>
</dbReference>
<dbReference type="InterPro" id="IPR041373">
    <property type="entry name" value="RT_RNaseH"/>
</dbReference>
<feature type="domain" description="Reverse transcriptase RNase H-like" evidence="7">
    <location>
        <begin position="27"/>
        <end position="101"/>
    </location>
</feature>
<dbReference type="Pfam" id="PF17917">
    <property type="entry name" value="RT_RNaseH"/>
    <property type="match status" value="1"/>
</dbReference>
<dbReference type="EMBL" id="JBBNAF010000004">
    <property type="protein sequence ID" value="KAK9152024.1"/>
    <property type="molecule type" value="Genomic_DNA"/>
</dbReference>
<gene>
    <name evidence="8" type="ORF">Syun_010333</name>
</gene>
<dbReference type="GO" id="GO:0004519">
    <property type="term" value="F:endonuclease activity"/>
    <property type="evidence" value="ECO:0007669"/>
    <property type="project" value="UniProtKB-KW"/>
</dbReference>
<comment type="caution">
    <text evidence="8">The sequence shown here is derived from an EMBL/GenBank/DDBJ whole genome shotgun (WGS) entry which is preliminary data.</text>
</comment>
<dbReference type="CDD" id="cd09274">
    <property type="entry name" value="RNase_HI_RT_Ty3"/>
    <property type="match status" value="1"/>
</dbReference>
<evidence type="ECO:0000256" key="2">
    <source>
        <dbReference type="ARBA" id="ARBA00022695"/>
    </source>
</evidence>
<dbReference type="InterPro" id="IPR043502">
    <property type="entry name" value="DNA/RNA_pol_sf"/>
</dbReference>
<dbReference type="Proteomes" id="UP001420932">
    <property type="component" value="Unassembled WGS sequence"/>
</dbReference>
<keyword evidence="5" id="KW-0378">Hydrolase</keyword>
<evidence type="ECO:0000256" key="1">
    <source>
        <dbReference type="ARBA" id="ARBA00022679"/>
    </source>
</evidence>
<evidence type="ECO:0000313" key="8">
    <source>
        <dbReference type="EMBL" id="KAK9152024.1"/>
    </source>
</evidence>
<dbReference type="AlphaFoldDB" id="A0AAP0KIF6"/>
<keyword evidence="3" id="KW-0540">Nuclease</keyword>
<sequence length="167" mass="19726">MPFGLSNDPSTFMLIMTKVLKPLLDGRAIGFFSEMLSEARQRWSTYEREFYVIIRALHFWEPYLIQKEFILHSDHSALQHINSQKSLSRMHARWVFLLQKFYFVFKYKKGSSNRVANALSHQHQFFATLSSRVISFDAVKDLYFSPIIPLETFMYKMASYLKGHSSH</sequence>
<dbReference type="GO" id="GO:0016787">
    <property type="term" value="F:hydrolase activity"/>
    <property type="evidence" value="ECO:0007669"/>
    <property type="project" value="UniProtKB-KW"/>
</dbReference>
<reference evidence="8 9" key="1">
    <citation type="submission" date="2024-01" db="EMBL/GenBank/DDBJ databases">
        <title>Genome assemblies of Stephania.</title>
        <authorList>
            <person name="Yang L."/>
        </authorList>
    </citation>
    <scope>NUCLEOTIDE SEQUENCE [LARGE SCALE GENOMIC DNA]</scope>
    <source>
        <strain evidence="8">YNDBR</strain>
        <tissue evidence="8">Leaf</tissue>
    </source>
</reference>
<organism evidence="8 9">
    <name type="scientific">Stephania yunnanensis</name>
    <dbReference type="NCBI Taxonomy" id="152371"/>
    <lineage>
        <taxon>Eukaryota</taxon>
        <taxon>Viridiplantae</taxon>
        <taxon>Streptophyta</taxon>
        <taxon>Embryophyta</taxon>
        <taxon>Tracheophyta</taxon>
        <taxon>Spermatophyta</taxon>
        <taxon>Magnoliopsida</taxon>
        <taxon>Ranunculales</taxon>
        <taxon>Menispermaceae</taxon>
        <taxon>Menispermoideae</taxon>
        <taxon>Cissampelideae</taxon>
        <taxon>Stephania</taxon>
    </lineage>
</organism>
<protein>
    <recommendedName>
        <fullName evidence="7">Reverse transcriptase RNase H-like domain-containing protein</fullName>
    </recommendedName>
</protein>
<evidence type="ECO:0000256" key="6">
    <source>
        <dbReference type="ARBA" id="ARBA00022918"/>
    </source>
</evidence>
<dbReference type="GO" id="GO:0003964">
    <property type="term" value="F:RNA-directed DNA polymerase activity"/>
    <property type="evidence" value="ECO:0007669"/>
    <property type="project" value="UniProtKB-KW"/>
</dbReference>
<evidence type="ECO:0000256" key="3">
    <source>
        <dbReference type="ARBA" id="ARBA00022722"/>
    </source>
</evidence>
<keyword evidence="4" id="KW-0255">Endonuclease</keyword>
<keyword evidence="1" id="KW-0808">Transferase</keyword>
<keyword evidence="6" id="KW-0695">RNA-directed DNA polymerase</keyword>
<evidence type="ECO:0000256" key="5">
    <source>
        <dbReference type="ARBA" id="ARBA00022801"/>
    </source>
</evidence>
<evidence type="ECO:0000256" key="4">
    <source>
        <dbReference type="ARBA" id="ARBA00022759"/>
    </source>
</evidence>
<keyword evidence="9" id="KW-1185">Reference proteome</keyword>
<proteinExistence type="predicted"/>
<evidence type="ECO:0000313" key="9">
    <source>
        <dbReference type="Proteomes" id="UP001420932"/>
    </source>
</evidence>
<dbReference type="PANTHER" id="PTHR35046:SF18">
    <property type="entry name" value="RNA-DIRECTED DNA POLYMERASE"/>
    <property type="match status" value="1"/>
</dbReference>
<keyword evidence="2" id="KW-0548">Nucleotidyltransferase</keyword>
<accession>A0AAP0KIF6</accession>
<dbReference type="SUPFAM" id="SSF56672">
    <property type="entry name" value="DNA/RNA polymerases"/>
    <property type="match status" value="1"/>
</dbReference>
<evidence type="ECO:0000259" key="7">
    <source>
        <dbReference type="Pfam" id="PF17917"/>
    </source>
</evidence>